<protein>
    <submittedName>
        <fullName evidence="1">Uncharacterized protein</fullName>
    </submittedName>
</protein>
<sequence length="88" mass="10006">MHPEVEALDSHYSKDVLLPCAAKNIPRDPSHALRVIDNSQGEETPYYTFAFQFDGVFYHHETGHAVLQYVGDRIINQWPLTVGEHDGI</sequence>
<organism evidence="1 2">
    <name type="scientific">Duganella vulcania</name>
    <dbReference type="NCBI Taxonomy" id="2692166"/>
    <lineage>
        <taxon>Bacteria</taxon>
        <taxon>Pseudomonadati</taxon>
        <taxon>Pseudomonadota</taxon>
        <taxon>Betaproteobacteria</taxon>
        <taxon>Burkholderiales</taxon>
        <taxon>Oxalobacteraceae</taxon>
        <taxon>Telluria group</taxon>
        <taxon>Duganella</taxon>
    </lineage>
</organism>
<accession>A0A845GCX1</accession>
<reference evidence="1" key="1">
    <citation type="submission" date="2019-12" db="EMBL/GenBank/DDBJ databases">
        <title>Novel species isolated from a subtropical stream in China.</title>
        <authorList>
            <person name="Lu H."/>
        </authorList>
    </citation>
    <scope>NUCLEOTIDE SEQUENCE [LARGE SCALE GENOMIC DNA]</scope>
    <source>
        <strain evidence="1">FT81W</strain>
    </source>
</reference>
<dbReference type="RefSeq" id="WP_161081730.1">
    <property type="nucleotide sequence ID" value="NZ_WWCX01000001.1"/>
</dbReference>
<proteinExistence type="predicted"/>
<name>A0A845GCX1_9BURK</name>
<evidence type="ECO:0000313" key="2">
    <source>
        <dbReference type="Proteomes" id="UP000447355"/>
    </source>
</evidence>
<dbReference type="EMBL" id="WWCX01000001">
    <property type="protein sequence ID" value="MYM92463.1"/>
    <property type="molecule type" value="Genomic_DNA"/>
</dbReference>
<comment type="caution">
    <text evidence="1">The sequence shown here is derived from an EMBL/GenBank/DDBJ whole genome shotgun (WGS) entry which is preliminary data.</text>
</comment>
<dbReference type="Proteomes" id="UP000447355">
    <property type="component" value="Unassembled WGS sequence"/>
</dbReference>
<dbReference type="AlphaFoldDB" id="A0A845GCX1"/>
<gene>
    <name evidence="1" type="ORF">GTP90_01150</name>
</gene>
<evidence type="ECO:0000313" key="1">
    <source>
        <dbReference type="EMBL" id="MYM92463.1"/>
    </source>
</evidence>